<dbReference type="OrthoDB" id="8686284at2"/>
<keyword evidence="4" id="KW-1185">Reference proteome</keyword>
<comment type="caution">
    <text evidence="3">The sequence shown here is derived from an EMBL/GenBank/DDBJ whole genome shotgun (WGS) entry which is preliminary data.</text>
</comment>
<evidence type="ECO:0000256" key="1">
    <source>
        <dbReference type="SAM" id="MobiDB-lite"/>
    </source>
</evidence>
<evidence type="ECO:0000313" key="4">
    <source>
        <dbReference type="Proteomes" id="UP000293398"/>
    </source>
</evidence>
<feature type="compositionally biased region" description="Polar residues" evidence="1">
    <location>
        <begin position="83"/>
        <end position="95"/>
    </location>
</feature>
<gene>
    <name evidence="3" type="ORF">EV681_4027</name>
</gene>
<feature type="transmembrane region" description="Helical" evidence="2">
    <location>
        <begin position="45"/>
        <end position="68"/>
    </location>
</feature>
<dbReference type="AlphaFoldDB" id="A0A4V2FRX3"/>
<keyword evidence="2" id="KW-1133">Transmembrane helix</keyword>
<keyword evidence="2" id="KW-0472">Membrane</keyword>
<sequence length="95" mass="10663">MKPDPKWSFVLTVLLFAGMMIGLSLSVLNDFMAQAAPLAGRDIFVMTMHVIWLLLWSIATVFALKYALRPNDKDNRHKGAPTSARQPRNPATSEY</sequence>
<organism evidence="3 4">
    <name type="scientific">Advenella incenata</name>
    <dbReference type="NCBI Taxonomy" id="267800"/>
    <lineage>
        <taxon>Bacteria</taxon>
        <taxon>Pseudomonadati</taxon>
        <taxon>Pseudomonadota</taxon>
        <taxon>Betaproteobacteria</taxon>
        <taxon>Burkholderiales</taxon>
        <taxon>Alcaligenaceae</taxon>
    </lineage>
</organism>
<dbReference type="RefSeq" id="WP_128396200.1">
    <property type="nucleotide sequence ID" value="NZ_SHKO01000004.1"/>
</dbReference>
<feature type="region of interest" description="Disordered" evidence="1">
    <location>
        <begin position="71"/>
        <end position="95"/>
    </location>
</feature>
<proteinExistence type="predicted"/>
<name>A0A4V2FRX3_9BURK</name>
<evidence type="ECO:0000313" key="3">
    <source>
        <dbReference type="EMBL" id="RZT92119.1"/>
    </source>
</evidence>
<reference evidence="3 4" key="1">
    <citation type="submission" date="2019-02" db="EMBL/GenBank/DDBJ databases">
        <title>Genomic Encyclopedia of Type Strains, Phase IV (KMG-IV): sequencing the most valuable type-strain genomes for metagenomic binning, comparative biology and taxonomic classification.</title>
        <authorList>
            <person name="Goeker M."/>
        </authorList>
    </citation>
    <scope>NUCLEOTIDE SEQUENCE [LARGE SCALE GENOMIC DNA]</scope>
    <source>
        <strain evidence="3 4">DSM 23814</strain>
    </source>
</reference>
<protein>
    <submittedName>
        <fullName evidence="3">Uncharacterized protein</fullName>
    </submittedName>
</protein>
<dbReference type="EMBL" id="SHKO01000004">
    <property type="protein sequence ID" value="RZT92119.1"/>
    <property type="molecule type" value="Genomic_DNA"/>
</dbReference>
<dbReference type="Proteomes" id="UP000293398">
    <property type="component" value="Unassembled WGS sequence"/>
</dbReference>
<evidence type="ECO:0000256" key="2">
    <source>
        <dbReference type="SAM" id="Phobius"/>
    </source>
</evidence>
<accession>A0A4V2FRX3</accession>
<keyword evidence="2" id="KW-0812">Transmembrane</keyword>